<dbReference type="GeneID" id="8627571"/>
<protein>
    <recommendedName>
        <fullName evidence="3">MRH domain-containing protein</fullName>
    </recommendedName>
</protein>
<dbReference type="PaxDb" id="44689-DDB0219544"/>
<proteinExistence type="predicted"/>
<dbReference type="AlphaFoldDB" id="Q54GB6"/>
<name>Q54GB6_DICDI</name>
<reference evidence="1 2" key="1">
    <citation type="journal article" date="2005" name="Nature">
        <title>The genome of the social amoeba Dictyostelium discoideum.</title>
        <authorList>
            <consortium name="The Dictyostelium discoideum Sequencing Consortium"/>
            <person name="Eichinger L."/>
            <person name="Pachebat J.A."/>
            <person name="Glockner G."/>
            <person name="Rajandream M.A."/>
            <person name="Sucgang R."/>
            <person name="Berriman M."/>
            <person name="Song J."/>
            <person name="Olsen R."/>
            <person name="Szafranski K."/>
            <person name="Xu Q."/>
            <person name="Tunggal B."/>
            <person name="Kummerfeld S."/>
            <person name="Madera M."/>
            <person name="Konfortov B.A."/>
            <person name="Rivero F."/>
            <person name="Bankier A.T."/>
            <person name="Lehmann R."/>
            <person name="Hamlin N."/>
            <person name="Davies R."/>
            <person name="Gaudet P."/>
            <person name="Fey P."/>
            <person name="Pilcher K."/>
            <person name="Chen G."/>
            <person name="Saunders D."/>
            <person name="Sodergren E."/>
            <person name="Davis P."/>
            <person name="Kerhornou A."/>
            <person name="Nie X."/>
            <person name="Hall N."/>
            <person name="Anjard C."/>
            <person name="Hemphill L."/>
            <person name="Bason N."/>
            <person name="Farbrother P."/>
            <person name="Desany B."/>
            <person name="Just E."/>
            <person name="Morio T."/>
            <person name="Rost R."/>
            <person name="Churcher C."/>
            <person name="Cooper J."/>
            <person name="Haydock S."/>
            <person name="van Driessche N."/>
            <person name="Cronin A."/>
            <person name="Goodhead I."/>
            <person name="Muzny D."/>
            <person name="Mourier T."/>
            <person name="Pain A."/>
            <person name="Lu M."/>
            <person name="Harper D."/>
            <person name="Lindsay R."/>
            <person name="Hauser H."/>
            <person name="James K."/>
            <person name="Quiles M."/>
            <person name="Madan Babu M."/>
            <person name="Saito T."/>
            <person name="Buchrieser C."/>
            <person name="Wardroper A."/>
            <person name="Felder M."/>
            <person name="Thangavelu M."/>
            <person name="Johnson D."/>
            <person name="Knights A."/>
            <person name="Loulseged H."/>
            <person name="Mungall K."/>
            <person name="Oliver K."/>
            <person name="Price C."/>
            <person name="Quail M.A."/>
            <person name="Urushihara H."/>
            <person name="Hernandez J."/>
            <person name="Rabbinowitsch E."/>
            <person name="Steffen D."/>
            <person name="Sanders M."/>
            <person name="Ma J."/>
            <person name="Kohara Y."/>
            <person name="Sharp S."/>
            <person name="Simmonds M."/>
            <person name="Spiegler S."/>
            <person name="Tivey A."/>
            <person name="Sugano S."/>
            <person name="White B."/>
            <person name="Walker D."/>
            <person name="Woodward J."/>
            <person name="Winckler T."/>
            <person name="Tanaka Y."/>
            <person name="Shaulsky G."/>
            <person name="Schleicher M."/>
            <person name="Weinstock G."/>
            <person name="Rosenthal A."/>
            <person name="Cox E.C."/>
            <person name="Chisholm R.L."/>
            <person name="Gibbs R."/>
            <person name="Loomis W.F."/>
            <person name="Platzer M."/>
            <person name="Kay R.R."/>
            <person name="Williams J."/>
            <person name="Dear P.H."/>
            <person name="Noegel A.A."/>
            <person name="Barrell B."/>
            <person name="Kuspa A."/>
        </authorList>
    </citation>
    <scope>NUCLEOTIDE SEQUENCE [LARGE SCALE GENOMIC DNA]</scope>
    <source>
        <strain evidence="1 2">AX4</strain>
    </source>
</reference>
<accession>Q54GB6</accession>
<comment type="caution">
    <text evidence="1">The sequence shown here is derived from an EMBL/GenBank/DDBJ whole genome shotgun (WGS) entry which is preliminary data.</text>
</comment>
<dbReference type="PANTHER" id="PTHR31378:SF29">
    <property type="entry name" value="EGF-LIKE DOMAIN-CONTAINING PROTEIN-RELATED"/>
    <property type="match status" value="1"/>
</dbReference>
<sequence length="299" mass="33959">MYDRWNIYFNLCSEHKIGICNGTAKYACQTKYDSNWDIQDVNDLGSLNKTNFMDDGVTLTYRGYISPDSPRGWCSEGAYEISFLITNFNLLCDKGVDNVDVSEAKEPISCYYNVTLKSKKICQCPSALQCSQPHGKCVNCECVCDQSSSGTFCENLIITIDSIGDHVCTNIEQLNEILIKCDVGKGSGFKYVISNDRDLTVHVMNLFQYFKPITINPQNNVVCISPWIGNDCKSKIISIPQPSLNYSNPVTDIQLIENKVDTKLFRSLVSIVKLRELDFQSKQVNSFTFIEWEYYKINE</sequence>
<dbReference type="EMBL" id="AAFI02000162">
    <property type="protein sequence ID" value="EAL62307.1"/>
    <property type="molecule type" value="Genomic_DNA"/>
</dbReference>
<dbReference type="HOGENOM" id="CLU_931998_0_0_1"/>
<dbReference type="RefSeq" id="XP_635767.1">
    <property type="nucleotide sequence ID" value="XM_630675.1"/>
</dbReference>
<organism evidence="1 2">
    <name type="scientific">Dictyostelium discoideum</name>
    <name type="common">Social amoeba</name>
    <dbReference type="NCBI Taxonomy" id="44689"/>
    <lineage>
        <taxon>Eukaryota</taxon>
        <taxon>Amoebozoa</taxon>
        <taxon>Evosea</taxon>
        <taxon>Eumycetozoa</taxon>
        <taxon>Dictyostelia</taxon>
        <taxon>Dictyosteliales</taxon>
        <taxon>Dictyosteliaceae</taxon>
        <taxon>Dictyostelium</taxon>
    </lineage>
</organism>
<dbReference type="KEGG" id="ddi:DDB_G0290361"/>
<dbReference type="InterPro" id="IPR009011">
    <property type="entry name" value="Man6P_isomerase_rcpt-bd_dom_sf"/>
</dbReference>
<dbReference type="PANTHER" id="PTHR31378">
    <property type="entry name" value="EGF-LIKE DOMAIN-CONTAINING PROTEIN-RELATED-RELATED"/>
    <property type="match status" value="1"/>
</dbReference>
<evidence type="ECO:0000313" key="1">
    <source>
        <dbReference type="EMBL" id="EAL62307.1"/>
    </source>
</evidence>
<dbReference type="FunFam" id="2.70.130.10:FF:000056">
    <property type="match status" value="1"/>
</dbReference>
<evidence type="ECO:0000313" key="2">
    <source>
        <dbReference type="Proteomes" id="UP000002195"/>
    </source>
</evidence>
<dbReference type="Proteomes" id="UP000002195">
    <property type="component" value="Unassembled WGS sequence"/>
</dbReference>
<gene>
    <name evidence="1" type="ORF">DDB_G0290361</name>
</gene>
<dbReference type="InParanoid" id="Q54GB6"/>
<dbReference type="VEuPathDB" id="AmoebaDB:DDB_G0290361"/>
<keyword evidence="2" id="KW-1185">Reference proteome</keyword>
<dbReference type="Gene3D" id="2.70.130.10">
    <property type="entry name" value="Mannose-6-phosphate receptor binding domain"/>
    <property type="match status" value="1"/>
</dbReference>
<evidence type="ECO:0008006" key="3">
    <source>
        <dbReference type="Google" id="ProtNLM"/>
    </source>
</evidence>
<dbReference type="SUPFAM" id="SSF50911">
    <property type="entry name" value="Mannose 6-phosphate receptor domain"/>
    <property type="match status" value="1"/>
</dbReference>